<keyword evidence="1" id="KW-0678">Repressor</keyword>
<dbReference type="GO" id="GO:0000976">
    <property type="term" value="F:transcription cis-regulatory region binding"/>
    <property type="evidence" value="ECO:0007669"/>
    <property type="project" value="TreeGrafter"/>
</dbReference>
<dbReference type="GO" id="GO:0003700">
    <property type="term" value="F:DNA-binding transcription factor activity"/>
    <property type="evidence" value="ECO:0007669"/>
    <property type="project" value="TreeGrafter"/>
</dbReference>
<dbReference type="InterPro" id="IPR050109">
    <property type="entry name" value="HTH-type_TetR-like_transc_reg"/>
</dbReference>
<feature type="DNA-binding region" description="H-T-H motif" evidence="5">
    <location>
        <begin position="42"/>
        <end position="61"/>
    </location>
</feature>
<dbReference type="AlphaFoldDB" id="A0A6P1NNI6"/>
<gene>
    <name evidence="7" type="ORF">GU243_10005</name>
</gene>
<keyword evidence="2" id="KW-0805">Transcription regulation</keyword>
<dbReference type="Gene3D" id="1.10.357.10">
    <property type="entry name" value="Tetracycline Repressor, domain 2"/>
    <property type="match status" value="1"/>
</dbReference>
<dbReference type="Pfam" id="PF00440">
    <property type="entry name" value="TetR_N"/>
    <property type="match status" value="1"/>
</dbReference>
<dbReference type="Proteomes" id="UP000464186">
    <property type="component" value="Chromosome"/>
</dbReference>
<dbReference type="Pfam" id="PF13977">
    <property type="entry name" value="TetR_C_6"/>
    <property type="match status" value="1"/>
</dbReference>
<dbReference type="PROSITE" id="PS50977">
    <property type="entry name" value="HTH_TETR_2"/>
    <property type="match status" value="1"/>
</dbReference>
<dbReference type="EMBL" id="CP047898">
    <property type="protein sequence ID" value="QHK20010.1"/>
    <property type="molecule type" value="Genomic_DNA"/>
</dbReference>
<evidence type="ECO:0000256" key="5">
    <source>
        <dbReference type="PROSITE-ProRule" id="PRU00335"/>
    </source>
</evidence>
<evidence type="ECO:0000259" key="6">
    <source>
        <dbReference type="PROSITE" id="PS50977"/>
    </source>
</evidence>
<protein>
    <submittedName>
        <fullName evidence="7">TetR family transcriptional regulator</fullName>
    </submittedName>
</protein>
<evidence type="ECO:0000256" key="3">
    <source>
        <dbReference type="ARBA" id="ARBA00023125"/>
    </source>
</evidence>
<dbReference type="InterPro" id="IPR039538">
    <property type="entry name" value="BetI_C"/>
</dbReference>
<evidence type="ECO:0000256" key="2">
    <source>
        <dbReference type="ARBA" id="ARBA00023015"/>
    </source>
</evidence>
<keyword evidence="8" id="KW-1185">Reference proteome</keyword>
<name>A0A6P1NNI6_9MICC</name>
<dbReference type="KEGG" id="psey:GU243_10005"/>
<evidence type="ECO:0000256" key="4">
    <source>
        <dbReference type="ARBA" id="ARBA00023163"/>
    </source>
</evidence>
<evidence type="ECO:0000313" key="8">
    <source>
        <dbReference type="Proteomes" id="UP000464186"/>
    </source>
</evidence>
<dbReference type="SUPFAM" id="SSF46689">
    <property type="entry name" value="Homeodomain-like"/>
    <property type="match status" value="1"/>
</dbReference>
<accession>A0A6P1NNI6</accession>
<sequence length="203" mass="22580">MTTNEASRPSRRGPYAKSTERRQAILVAAHAVFAAHGYRGGSLQDVADHVGMSQTSLLHYFPSKSDLLLAVLNWRDSITGDGTIPPDPEETLVDAVIRQARFNEEIPGVIELYTVLCAESVTDAHPGREYFTERFELLRRSYARRFRQLAEEGRLRPGVKPEAAAASLIALWDGIQTQWLLSPESVDMAGCLRGYLELVVLPE</sequence>
<evidence type="ECO:0000313" key="7">
    <source>
        <dbReference type="EMBL" id="QHK20010.1"/>
    </source>
</evidence>
<feature type="domain" description="HTH tetR-type" evidence="6">
    <location>
        <begin position="19"/>
        <end position="79"/>
    </location>
</feature>
<organism evidence="7 8">
    <name type="scientific">Pseudarthrobacter psychrotolerans</name>
    <dbReference type="NCBI Taxonomy" id="2697569"/>
    <lineage>
        <taxon>Bacteria</taxon>
        <taxon>Bacillati</taxon>
        <taxon>Actinomycetota</taxon>
        <taxon>Actinomycetes</taxon>
        <taxon>Micrococcales</taxon>
        <taxon>Micrococcaceae</taxon>
        <taxon>Pseudarthrobacter</taxon>
    </lineage>
</organism>
<reference evidence="7 8" key="1">
    <citation type="submission" date="2020-01" db="EMBL/GenBank/DDBJ databases">
        <title>Pseudarthrobacter psychrotolerans sp. nov., isolated from antarctic soil.</title>
        <authorList>
            <person name="Shin Y."/>
            <person name="Park W."/>
        </authorList>
    </citation>
    <scope>NUCLEOTIDE SEQUENCE [LARGE SCALE GENOMIC DNA]</scope>
    <source>
        <strain evidence="7 8">YJ56</strain>
    </source>
</reference>
<dbReference type="PANTHER" id="PTHR30055:SF234">
    <property type="entry name" value="HTH-TYPE TRANSCRIPTIONAL REGULATOR BETI"/>
    <property type="match status" value="1"/>
</dbReference>
<evidence type="ECO:0000256" key="1">
    <source>
        <dbReference type="ARBA" id="ARBA00022491"/>
    </source>
</evidence>
<dbReference type="PANTHER" id="PTHR30055">
    <property type="entry name" value="HTH-TYPE TRANSCRIPTIONAL REGULATOR RUTR"/>
    <property type="match status" value="1"/>
</dbReference>
<dbReference type="SUPFAM" id="SSF48498">
    <property type="entry name" value="Tetracyclin repressor-like, C-terminal domain"/>
    <property type="match status" value="1"/>
</dbReference>
<dbReference type="InterPro" id="IPR009057">
    <property type="entry name" value="Homeodomain-like_sf"/>
</dbReference>
<keyword evidence="3 5" id="KW-0238">DNA-binding</keyword>
<dbReference type="InterPro" id="IPR036271">
    <property type="entry name" value="Tet_transcr_reg_TetR-rel_C_sf"/>
</dbReference>
<dbReference type="InterPro" id="IPR001647">
    <property type="entry name" value="HTH_TetR"/>
</dbReference>
<keyword evidence="4" id="KW-0804">Transcription</keyword>
<dbReference type="PRINTS" id="PR00455">
    <property type="entry name" value="HTHTETR"/>
</dbReference>
<proteinExistence type="predicted"/>